<dbReference type="PANTHER" id="PTHR12388:SF0">
    <property type="entry name" value="MITOCHONDRIAL IMPORT INNER MEMBRANE TRANSLOCASE SUBUNIT TIM16"/>
    <property type="match status" value="1"/>
</dbReference>
<dbReference type="PANTHER" id="PTHR12388">
    <property type="entry name" value="MITOCHONDRIA ASSOCIATED GRANULOCYTE MACROPHAGE CSF SIGNALING MOLECULE"/>
    <property type="match status" value="1"/>
</dbReference>
<evidence type="ECO:0000313" key="15">
    <source>
        <dbReference type="Proteomes" id="UP000249723"/>
    </source>
</evidence>
<dbReference type="Pfam" id="PF03656">
    <property type="entry name" value="Pam16"/>
    <property type="match status" value="1"/>
</dbReference>
<evidence type="ECO:0000256" key="13">
    <source>
        <dbReference type="SAM" id="MobiDB-lite"/>
    </source>
</evidence>
<dbReference type="InterPro" id="IPR005341">
    <property type="entry name" value="Tim16"/>
</dbReference>
<proteinExistence type="inferred from homology"/>
<keyword evidence="15" id="KW-1185">Reference proteome</keyword>
<keyword evidence="5" id="KW-0813">Transport</keyword>
<evidence type="ECO:0000256" key="12">
    <source>
        <dbReference type="ARBA" id="ARBA00031407"/>
    </source>
</evidence>
<dbReference type="EMBL" id="FMWP01000013">
    <property type="protein sequence ID" value="SCZ89053.1"/>
    <property type="molecule type" value="Genomic_DNA"/>
</dbReference>
<name>A0A2X0MKZ3_9BASI</name>
<evidence type="ECO:0000256" key="4">
    <source>
        <dbReference type="ARBA" id="ARBA00020721"/>
    </source>
</evidence>
<dbReference type="Gene3D" id="1.10.287.110">
    <property type="entry name" value="DnaJ domain"/>
    <property type="match status" value="1"/>
</dbReference>
<evidence type="ECO:0000256" key="1">
    <source>
        <dbReference type="ARBA" id="ARBA00004637"/>
    </source>
</evidence>
<sequence length="166" mass="17318">MSAPRILAQVVVLGSQILGKAFVEAWRQAARNAQGTGRAGSSSMNGGGKGSSALDGLTRTHRMSLDEATDILNLKRNADLASETELQKMLKNFDHLFKANVPTTAEGKPHSSHYLQSKIVRAKERIEAEVGVKNGGGEPTPAETAAATGAEGTPGSSTTGRTPPPN</sequence>
<evidence type="ECO:0000256" key="5">
    <source>
        <dbReference type="ARBA" id="ARBA00022448"/>
    </source>
</evidence>
<keyword evidence="6" id="KW-0999">Mitochondrion inner membrane</keyword>
<keyword evidence="8" id="KW-0811">Translocation</keyword>
<evidence type="ECO:0000256" key="8">
    <source>
        <dbReference type="ARBA" id="ARBA00023010"/>
    </source>
</evidence>
<keyword evidence="7" id="KW-0653">Protein transport</keyword>
<dbReference type="Proteomes" id="UP000249723">
    <property type="component" value="Unassembled WGS sequence"/>
</dbReference>
<evidence type="ECO:0000256" key="11">
    <source>
        <dbReference type="ARBA" id="ARBA00030422"/>
    </source>
</evidence>
<gene>
    <name evidence="14" type="ORF">BZ3500_MVSOF-1268-A1-R1_CHR1-1G00922</name>
</gene>
<evidence type="ECO:0000256" key="10">
    <source>
        <dbReference type="ARBA" id="ARBA00023136"/>
    </source>
</evidence>
<feature type="region of interest" description="Disordered" evidence="13">
    <location>
        <begin position="130"/>
        <end position="166"/>
    </location>
</feature>
<feature type="region of interest" description="Disordered" evidence="13">
    <location>
        <begin position="34"/>
        <end position="56"/>
    </location>
</feature>
<comment type="subcellular location">
    <subcellularLocation>
        <location evidence="1">Mitochondrion inner membrane</location>
        <topology evidence="1">Peripheral membrane protein</topology>
    </subcellularLocation>
</comment>
<evidence type="ECO:0000256" key="3">
    <source>
        <dbReference type="ARBA" id="ARBA00013571"/>
    </source>
</evidence>
<protein>
    <recommendedName>
        <fullName evidence="4">Mitochondrial import inner membrane translocase subunit TIM16</fullName>
    </recommendedName>
    <alternativeName>
        <fullName evidence="3">Mitochondrial import inner membrane translocase subunit tim16</fullName>
    </alternativeName>
    <alternativeName>
        <fullName evidence="11 12">Presequence translocated-associated motor subunit PAM16</fullName>
    </alternativeName>
</protein>
<feature type="compositionally biased region" description="Low complexity" evidence="13">
    <location>
        <begin position="139"/>
        <end position="166"/>
    </location>
</feature>
<evidence type="ECO:0000256" key="9">
    <source>
        <dbReference type="ARBA" id="ARBA00023128"/>
    </source>
</evidence>
<keyword evidence="10" id="KW-0472">Membrane</keyword>
<accession>A0A2X0MKZ3</accession>
<evidence type="ECO:0000256" key="2">
    <source>
        <dbReference type="ARBA" id="ARBA00008817"/>
    </source>
</evidence>
<dbReference type="GO" id="GO:0005744">
    <property type="term" value="C:TIM23 mitochondrial import inner membrane translocase complex"/>
    <property type="evidence" value="ECO:0007669"/>
    <property type="project" value="InterPro"/>
</dbReference>
<reference evidence="15" key="1">
    <citation type="submission" date="2016-10" db="EMBL/GenBank/DDBJ databases">
        <authorList>
            <person name="Jeantristanb JTB J.-T."/>
            <person name="Ricardo R."/>
        </authorList>
    </citation>
    <scope>NUCLEOTIDE SEQUENCE [LARGE SCALE GENOMIC DNA]</scope>
</reference>
<dbReference type="InterPro" id="IPR036869">
    <property type="entry name" value="J_dom_sf"/>
</dbReference>
<comment type="similarity">
    <text evidence="2">Belongs to the TIM16/PAM16 family.</text>
</comment>
<organism evidence="14 15">
    <name type="scientific">Microbotryum saponariae</name>
    <dbReference type="NCBI Taxonomy" id="289078"/>
    <lineage>
        <taxon>Eukaryota</taxon>
        <taxon>Fungi</taxon>
        <taxon>Dikarya</taxon>
        <taxon>Basidiomycota</taxon>
        <taxon>Pucciniomycotina</taxon>
        <taxon>Microbotryomycetes</taxon>
        <taxon>Microbotryales</taxon>
        <taxon>Microbotryaceae</taxon>
        <taxon>Microbotryum</taxon>
    </lineage>
</organism>
<dbReference type="AlphaFoldDB" id="A0A2X0MKZ3"/>
<keyword evidence="9" id="KW-0496">Mitochondrion</keyword>
<dbReference type="STRING" id="289078.A0A2X0MKZ3"/>
<evidence type="ECO:0000313" key="14">
    <source>
        <dbReference type="EMBL" id="SCZ89053.1"/>
    </source>
</evidence>
<dbReference type="OrthoDB" id="10262892at2759"/>
<dbReference type="GO" id="GO:0030150">
    <property type="term" value="P:protein import into mitochondrial matrix"/>
    <property type="evidence" value="ECO:0007669"/>
    <property type="project" value="InterPro"/>
</dbReference>
<evidence type="ECO:0000256" key="7">
    <source>
        <dbReference type="ARBA" id="ARBA00022927"/>
    </source>
</evidence>
<evidence type="ECO:0000256" key="6">
    <source>
        <dbReference type="ARBA" id="ARBA00022792"/>
    </source>
</evidence>